<keyword evidence="3" id="KW-0804">Transcription</keyword>
<evidence type="ECO:0000259" key="4">
    <source>
        <dbReference type="PROSITE" id="PS50042"/>
    </source>
</evidence>
<dbReference type="PROSITE" id="PS50042">
    <property type="entry name" value="CNMP_BINDING_3"/>
    <property type="match status" value="1"/>
</dbReference>
<feature type="domain" description="HTH crp-type" evidence="5">
    <location>
        <begin position="145"/>
        <end position="221"/>
    </location>
</feature>
<dbReference type="SUPFAM" id="SSF46785">
    <property type="entry name" value="Winged helix' DNA-binding domain"/>
    <property type="match status" value="1"/>
</dbReference>
<dbReference type="Pfam" id="PF13545">
    <property type="entry name" value="HTH_Crp_2"/>
    <property type="match status" value="1"/>
</dbReference>
<dbReference type="InterPro" id="IPR000595">
    <property type="entry name" value="cNMP-bd_dom"/>
</dbReference>
<name>A0A6L5XHZ0_9BACT</name>
<dbReference type="SMART" id="SM00100">
    <property type="entry name" value="cNMP"/>
    <property type="match status" value="1"/>
</dbReference>
<proteinExistence type="predicted"/>
<dbReference type="CDD" id="cd00038">
    <property type="entry name" value="CAP_ED"/>
    <property type="match status" value="1"/>
</dbReference>
<dbReference type="PANTHER" id="PTHR24567">
    <property type="entry name" value="CRP FAMILY TRANSCRIPTIONAL REGULATORY PROTEIN"/>
    <property type="match status" value="1"/>
</dbReference>
<dbReference type="InterPro" id="IPR050397">
    <property type="entry name" value="Env_Response_Regulators"/>
</dbReference>
<dbReference type="RefSeq" id="WP_154508621.1">
    <property type="nucleotide sequence ID" value="NZ_JAXELC010000055.1"/>
</dbReference>
<keyword evidence="2" id="KW-0238">DNA-binding</keyword>
<dbReference type="InterPro" id="IPR014710">
    <property type="entry name" value="RmlC-like_jellyroll"/>
</dbReference>
<evidence type="ECO:0000313" key="7">
    <source>
        <dbReference type="Proteomes" id="UP000477488"/>
    </source>
</evidence>
<dbReference type="AlphaFoldDB" id="A0A6L5XHZ0"/>
<accession>A0A6L5XHZ0</accession>
<dbReference type="Proteomes" id="UP000477488">
    <property type="component" value="Unassembled WGS sequence"/>
</dbReference>
<organism evidence="6 7">
    <name type="scientific">Desulfovibrio porci</name>
    <dbReference type="NCBI Taxonomy" id="2605782"/>
    <lineage>
        <taxon>Bacteria</taxon>
        <taxon>Pseudomonadati</taxon>
        <taxon>Thermodesulfobacteriota</taxon>
        <taxon>Desulfovibrionia</taxon>
        <taxon>Desulfovibrionales</taxon>
        <taxon>Desulfovibrionaceae</taxon>
        <taxon>Desulfovibrio</taxon>
    </lineage>
</organism>
<protein>
    <submittedName>
        <fullName evidence="6">Crp/Fnr family transcriptional regulator</fullName>
    </submittedName>
</protein>
<evidence type="ECO:0000313" key="6">
    <source>
        <dbReference type="EMBL" id="MSS26825.1"/>
    </source>
</evidence>
<gene>
    <name evidence="6" type="ORF">FYJ44_01945</name>
</gene>
<dbReference type="Pfam" id="PF00027">
    <property type="entry name" value="cNMP_binding"/>
    <property type="match status" value="1"/>
</dbReference>
<keyword evidence="1" id="KW-0805">Transcription regulation</keyword>
<dbReference type="GO" id="GO:0003677">
    <property type="term" value="F:DNA binding"/>
    <property type="evidence" value="ECO:0007669"/>
    <property type="project" value="UniProtKB-KW"/>
</dbReference>
<reference evidence="6 7" key="1">
    <citation type="submission" date="2019-09" db="EMBL/GenBank/DDBJ databases">
        <title>In-depth cultivation of the pig gut microbiome towards novel bacterial diversity and tailored functional studies.</title>
        <authorList>
            <person name="Wylensek D."/>
            <person name="Hitch T.C.A."/>
            <person name="Clavel T."/>
        </authorList>
    </citation>
    <scope>NUCLEOTIDE SEQUENCE [LARGE SCALE GENOMIC DNA]</scope>
    <source>
        <strain evidence="6 7">PG-178-WT-4</strain>
    </source>
</reference>
<dbReference type="Gene3D" id="2.60.120.10">
    <property type="entry name" value="Jelly Rolls"/>
    <property type="match status" value="1"/>
</dbReference>
<dbReference type="InterPro" id="IPR012318">
    <property type="entry name" value="HTH_CRP"/>
</dbReference>
<evidence type="ECO:0000259" key="5">
    <source>
        <dbReference type="PROSITE" id="PS51063"/>
    </source>
</evidence>
<comment type="caution">
    <text evidence="6">The sequence shown here is derived from an EMBL/GenBank/DDBJ whole genome shotgun (WGS) entry which is preliminary data.</text>
</comment>
<dbReference type="InterPro" id="IPR036390">
    <property type="entry name" value="WH_DNA-bd_sf"/>
</dbReference>
<dbReference type="GO" id="GO:0003700">
    <property type="term" value="F:DNA-binding transcription factor activity"/>
    <property type="evidence" value="ECO:0007669"/>
    <property type="project" value="TreeGrafter"/>
</dbReference>
<dbReference type="PANTHER" id="PTHR24567:SF74">
    <property type="entry name" value="HTH-TYPE TRANSCRIPTIONAL REGULATOR ARCR"/>
    <property type="match status" value="1"/>
</dbReference>
<dbReference type="SUPFAM" id="SSF51206">
    <property type="entry name" value="cAMP-binding domain-like"/>
    <property type="match status" value="1"/>
</dbReference>
<evidence type="ECO:0000256" key="3">
    <source>
        <dbReference type="ARBA" id="ARBA00023163"/>
    </source>
</evidence>
<dbReference type="InterPro" id="IPR018490">
    <property type="entry name" value="cNMP-bd_dom_sf"/>
</dbReference>
<evidence type="ECO:0000256" key="1">
    <source>
        <dbReference type="ARBA" id="ARBA00023015"/>
    </source>
</evidence>
<keyword evidence="7" id="KW-1185">Reference proteome</keyword>
<dbReference type="SMART" id="SM00419">
    <property type="entry name" value="HTH_CRP"/>
    <property type="match status" value="1"/>
</dbReference>
<dbReference type="PROSITE" id="PS51063">
    <property type="entry name" value="HTH_CRP_2"/>
    <property type="match status" value="1"/>
</dbReference>
<evidence type="ECO:0000256" key="2">
    <source>
        <dbReference type="ARBA" id="ARBA00023125"/>
    </source>
</evidence>
<dbReference type="GO" id="GO:0005829">
    <property type="term" value="C:cytosol"/>
    <property type="evidence" value="ECO:0007669"/>
    <property type="project" value="TreeGrafter"/>
</dbReference>
<sequence>MDNLWYLHGEDFFAGLEEEKRLFLQKAVHRRFQKNDIVFFEGDPGDACFYIASGLVRIFSIHDSGKEPVFFLRRAGELFGISEVLGGYPRKANAQAIAPSEIHAVRGQDFDALLAAHYPLARRVISLLGSRIRHLGDSIRNLVVCSVEGRLIKLLIALVYDLLPDAEAWRRPVTVPLRISQEQLASMAGTTQPTVSDLLQKLQKEGQIRVERRRITLLHPLRLLSGVDGMTEALSTGKALRRG</sequence>
<dbReference type="EMBL" id="VUMH01000001">
    <property type="protein sequence ID" value="MSS26825.1"/>
    <property type="molecule type" value="Genomic_DNA"/>
</dbReference>
<feature type="domain" description="Cyclic nucleotide-binding" evidence="4">
    <location>
        <begin position="12"/>
        <end position="131"/>
    </location>
</feature>